<protein>
    <submittedName>
        <fullName evidence="1">Tryptophan--tRNA ligase</fullName>
    </submittedName>
</protein>
<dbReference type="SUPFAM" id="SSF52374">
    <property type="entry name" value="Nucleotidylyl transferase"/>
    <property type="match status" value="1"/>
</dbReference>
<proteinExistence type="predicted"/>
<dbReference type="AlphaFoldDB" id="A0A941DRP4"/>
<dbReference type="EMBL" id="JAGSPN010000369">
    <property type="protein sequence ID" value="MBR7784579.1"/>
    <property type="molecule type" value="Genomic_DNA"/>
</dbReference>
<evidence type="ECO:0000313" key="1">
    <source>
        <dbReference type="EMBL" id="MBR7784579.1"/>
    </source>
</evidence>
<sequence length="85" mass="9613">FDQDKDGLQVMKDHYVRGGLGDSVVKARLEGILQDMLAPIRERREEFAKDRGQVLQMLKEGTMRAREVAAKTTDEVKAAIGLKHF</sequence>
<accession>A0A941DRP4</accession>
<keyword evidence="1" id="KW-0436">Ligase</keyword>
<dbReference type="Gene3D" id="1.10.240.10">
    <property type="entry name" value="Tyrosyl-Transfer RNA Synthetase"/>
    <property type="match status" value="1"/>
</dbReference>
<dbReference type="Proteomes" id="UP000680067">
    <property type="component" value="Unassembled WGS sequence"/>
</dbReference>
<keyword evidence="2" id="KW-1185">Reference proteome</keyword>
<gene>
    <name evidence="1" type="ORF">KDM89_20825</name>
</gene>
<feature type="non-terminal residue" evidence="1">
    <location>
        <position position="1"/>
    </location>
</feature>
<comment type="caution">
    <text evidence="1">The sequence shown here is derived from an EMBL/GenBank/DDBJ whole genome shotgun (WGS) entry which is preliminary data.</text>
</comment>
<name>A0A941DRP4_9BURK</name>
<evidence type="ECO:0000313" key="2">
    <source>
        <dbReference type="Proteomes" id="UP000680067"/>
    </source>
</evidence>
<reference evidence="1" key="1">
    <citation type="submission" date="2021-04" db="EMBL/GenBank/DDBJ databases">
        <title>novel species isolated from subtropical streams in China.</title>
        <authorList>
            <person name="Lu H."/>
        </authorList>
    </citation>
    <scope>NUCLEOTIDE SEQUENCE</scope>
    <source>
        <strain evidence="1">LFS511W</strain>
    </source>
</reference>
<organism evidence="1 2">
    <name type="scientific">Undibacterium luofuense</name>
    <dbReference type="NCBI Taxonomy" id="2828733"/>
    <lineage>
        <taxon>Bacteria</taxon>
        <taxon>Pseudomonadati</taxon>
        <taxon>Pseudomonadota</taxon>
        <taxon>Betaproteobacteria</taxon>
        <taxon>Burkholderiales</taxon>
        <taxon>Oxalobacteraceae</taxon>
        <taxon>Undibacterium</taxon>
    </lineage>
</organism>
<dbReference type="GO" id="GO:0016874">
    <property type="term" value="F:ligase activity"/>
    <property type="evidence" value="ECO:0007669"/>
    <property type="project" value="UniProtKB-KW"/>
</dbReference>